<gene>
    <name evidence="1" type="ORF">EC844_1241</name>
</gene>
<organism evidence="1 2">
    <name type="scientific">Acinetobacter calcoaceticus</name>
    <dbReference type="NCBI Taxonomy" id="471"/>
    <lineage>
        <taxon>Bacteria</taxon>
        <taxon>Pseudomonadati</taxon>
        <taxon>Pseudomonadota</taxon>
        <taxon>Gammaproteobacteria</taxon>
        <taxon>Moraxellales</taxon>
        <taxon>Moraxellaceae</taxon>
        <taxon>Acinetobacter</taxon>
        <taxon>Acinetobacter calcoaceticus/baumannii complex</taxon>
    </lineage>
</organism>
<dbReference type="EMBL" id="SLVJ01000024">
    <property type="protein sequence ID" value="TCM62684.1"/>
    <property type="molecule type" value="Genomic_DNA"/>
</dbReference>
<comment type="caution">
    <text evidence="1">The sequence shown here is derived from an EMBL/GenBank/DDBJ whole genome shotgun (WGS) entry which is preliminary data.</text>
</comment>
<name>A0A4R1XFW7_ACICA</name>
<dbReference type="AlphaFoldDB" id="A0A4R1XFW7"/>
<evidence type="ECO:0000313" key="1">
    <source>
        <dbReference type="EMBL" id="TCM62684.1"/>
    </source>
</evidence>
<sequence length="106" mass="12601">MSKYTLIFFIALTCLYSVLSYADFRQTDQSKNISGVIKTDDIKIQSSDYKRLGLKPLYSSSTVFYDPKNKRYFEYKLFNQNVVSSILKLNMRKCIFYFRHQYATHC</sequence>
<proteinExistence type="predicted"/>
<protein>
    <submittedName>
        <fullName evidence="1">Uncharacterized protein</fullName>
    </submittedName>
</protein>
<reference evidence="1 2" key="1">
    <citation type="submission" date="2019-03" db="EMBL/GenBank/DDBJ databases">
        <title>Genomic analyses of the natural microbiome of Caenorhabditis elegans.</title>
        <authorList>
            <person name="Samuel B."/>
        </authorList>
    </citation>
    <scope>NUCLEOTIDE SEQUENCE [LARGE SCALE GENOMIC DNA]</scope>
    <source>
        <strain evidence="1 2">JUb89</strain>
    </source>
</reference>
<keyword evidence="2" id="KW-1185">Reference proteome</keyword>
<accession>A0A4R1XFW7</accession>
<evidence type="ECO:0000313" key="2">
    <source>
        <dbReference type="Proteomes" id="UP000294963"/>
    </source>
</evidence>
<dbReference type="Proteomes" id="UP000294963">
    <property type="component" value="Unassembled WGS sequence"/>
</dbReference>